<name>A0A1V2GZE0_9PROT</name>
<gene>
    <name evidence="12" type="ORF">BKE38_21320</name>
</gene>
<keyword evidence="3" id="KW-0216">Detoxification</keyword>
<evidence type="ECO:0000256" key="2">
    <source>
        <dbReference type="ARBA" id="ARBA00009881"/>
    </source>
</evidence>
<dbReference type="CDD" id="cd04730">
    <property type="entry name" value="NPD_like"/>
    <property type="match status" value="1"/>
</dbReference>
<proteinExistence type="inferred from homology"/>
<dbReference type="GO" id="GO:0018580">
    <property type="term" value="F:nitronate monooxygenase activity"/>
    <property type="evidence" value="ECO:0007669"/>
    <property type="project" value="InterPro"/>
</dbReference>
<keyword evidence="12" id="KW-0223">Dioxygenase</keyword>
<evidence type="ECO:0000256" key="8">
    <source>
        <dbReference type="ARBA" id="ARBA00023033"/>
    </source>
</evidence>
<dbReference type="FunFam" id="3.20.20.70:FF:000154">
    <property type="entry name" value="Probable nitronate monooxygenase"/>
    <property type="match status" value="1"/>
</dbReference>
<protein>
    <recommendedName>
        <fullName evidence="11">Nitronate monooxygenase</fullName>
    </recommendedName>
    <alternativeName>
        <fullName evidence="9">Propionate 3-nitronate monooxygenase</fullName>
    </alternativeName>
</protein>
<keyword evidence="4" id="KW-0285">Flavoprotein</keyword>
<comment type="similarity">
    <text evidence="2">Belongs to the nitronate monooxygenase family. NMO class I subfamily.</text>
</comment>
<dbReference type="GO" id="GO:0000166">
    <property type="term" value="F:nucleotide binding"/>
    <property type="evidence" value="ECO:0007669"/>
    <property type="project" value="UniProtKB-KW"/>
</dbReference>
<evidence type="ECO:0000256" key="6">
    <source>
        <dbReference type="ARBA" id="ARBA00022741"/>
    </source>
</evidence>
<dbReference type="Proteomes" id="UP000188879">
    <property type="component" value="Unassembled WGS sequence"/>
</dbReference>
<accession>A0A1V2GZE0</accession>
<evidence type="ECO:0000256" key="10">
    <source>
        <dbReference type="ARBA" id="ARBA00049401"/>
    </source>
</evidence>
<dbReference type="SUPFAM" id="SSF51412">
    <property type="entry name" value="Inosine monophosphate dehydrogenase (IMPDH)"/>
    <property type="match status" value="1"/>
</dbReference>
<evidence type="ECO:0000313" key="12">
    <source>
        <dbReference type="EMBL" id="ONG49001.1"/>
    </source>
</evidence>
<evidence type="ECO:0000256" key="5">
    <source>
        <dbReference type="ARBA" id="ARBA00022643"/>
    </source>
</evidence>
<dbReference type="PANTHER" id="PTHR42747:SF3">
    <property type="entry name" value="NITRONATE MONOOXYGENASE-RELATED"/>
    <property type="match status" value="1"/>
</dbReference>
<evidence type="ECO:0000256" key="3">
    <source>
        <dbReference type="ARBA" id="ARBA00022575"/>
    </source>
</evidence>
<dbReference type="EMBL" id="MLCO01000233">
    <property type="protein sequence ID" value="ONG49001.1"/>
    <property type="molecule type" value="Genomic_DNA"/>
</dbReference>
<keyword evidence="5" id="KW-0288">FMN</keyword>
<dbReference type="AlphaFoldDB" id="A0A1V2GZE0"/>
<sequence>MTDMWKDRRLLELFGIAHPILLAPMAGPGLAPLAIGVAEGGGLPALPGALLTLPQLEAEFLAVRARHDGPLNLNFFCHQPAVVDAAREQAWRDRLAPYFQELGLPPETPVPTSNRSPFDAEACALVETLRPAVVSFHFGLPEAALLARVKATGARVIASATTVAEARHLEAAGCDAIIAQGAEAGGHCGVFLTDDPVAAVASQPSTLALVPQVVDAVAVPVIAAGGIADGRGLVAALALGAAGVQIGTAFLHTPEARLPAPHRAALARAQDDQTALTNLFTGRPARGILNRLMREQGPLNPAAPAFPLAGGALAPLRAASEPQGSGDFMSLWAGQAFRLGRAMPAAALTRLIAAEAQALLRRLSPDASSQASS</sequence>
<evidence type="ECO:0000256" key="11">
    <source>
        <dbReference type="ARBA" id="ARBA00067136"/>
    </source>
</evidence>
<keyword evidence="8" id="KW-0503">Monooxygenase</keyword>
<dbReference type="Gene3D" id="3.20.20.70">
    <property type="entry name" value="Aldolase class I"/>
    <property type="match status" value="1"/>
</dbReference>
<evidence type="ECO:0000256" key="4">
    <source>
        <dbReference type="ARBA" id="ARBA00022630"/>
    </source>
</evidence>
<dbReference type="GO" id="GO:0051213">
    <property type="term" value="F:dioxygenase activity"/>
    <property type="evidence" value="ECO:0007669"/>
    <property type="project" value="UniProtKB-KW"/>
</dbReference>
<keyword evidence="7" id="KW-0560">Oxidoreductase</keyword>
<dbReference type="InterPro" id="IPR013785">
    <property type="entry name" value="Aldolase_TIM"/>
</dbReference>
<evidence type="ECO:0000256" key="7">
    <source>
        <dbReference type="ARBA" id="ARBA00023002"/>
    </source>
</evidence>
<keyword evidence="13" id="KW-1185">Reference proteome</keyword>
<comment type="caution">
    <text evidence="12">The sequence shown here is derived from an EMBL/GenBank/DDBJ whole genome shotgun (WGS) entry which is preliminary data.</text>
</comment>
<dbReference type="GO" id="GO:0009636">
    <property type="term" value="P:response to toxic substance"/>
    <property type="evidence" value="ECO:0007669"/>
    <property type="project" value="UniProtKB-KW"/>
</dbReference>
<dbReference type="PANTHER" id="PTHR42747">
    <property type="entry name" value="NITRONATE MONOOXYGENASE-RELATED"/>
    <property type="match status" value="1"/>
</dbReference>
<dbReference type="InterPro" id="IPR004136">
    <property type="entry name" value="NMO"/>
</dbReference>
<comment type="cofactor">
    <cofactor evidence="1">
        <name>FMN</name>
        <dbReference type="ChEBI" id="CHEBI:58210"/>
    </cofactor>
</comment>
<organism evidence="12 13">
    <name type="scientific">Teichococcus deserti</name>
    <dbReference type="NCBI Taxonomy" id="1817963"/>
    <lineage>
        <taxon>Bacteria</taxon>
        <taxon>Pseudomonadati</taxon>
        <taxon>Pseudomonadota</taxon>
        <taxon>Alphaproteobacteria</taxon>
        <taxon>Acetobacterales</taxon>
        <taxon>Roseomonadaceae</taxon>
        <taxon>Roseomonas</taxon>
    </lineage>
</organism>
<evidence type="ECO:0000256" key="9">
    <source>
        <dbReference type="ARBA" id="ARBA00031155"/>
    </source>
</evidence>
<evidence type="ECO:0000256" key="1">
    <source>
        <dbReference type="ARBA" id="ARBA00001917"/>
    </source>
</evidence>
<evidence type="ECO:0000313" key="13">
    <source>
        <dbReference type="Proteomes" id="UP000188879"/>
    </source>
</evidence>
<keyword evidence="6" id="KW-0547">Nucleotide-binding</keyword>
<dbReference type="Pfam" id="PF03060">
    <property type="entry name" value="NMO"/>
    <property type="match status" value="1"/>
</dbReference>
<comment type="catalytic activity">
    <reaction evidence="10">
        <text>3 propionate 3-nitronate + 3 O2 + H2O = 3 3-oxopropanoate + 2 nitrate + nitrite + H2O2 + 3 H(+)</text>
        <dbReference type="Rhea" id="RHEA:57332"/>
        <dbReference type="ChEBI" id="CHEBI:15377"/>
        <dbReference type="ChEBI" id="CHEBI:15378"/>
        <dbReference type="ChEBI" id="CHEBI:15379"/>
        <dbReference type="ChEBI" id="CHEBI:16240"/>
        <dbReference type="ChEBI" id="CHEBI:16301"/>
        <dbReference type="ChEBI" id="CHEBI:17632"/>
        <dbReference type="ChEBI" id="CHEBI:33190"/>
        <dbReference type="ChEBI" id="CHEBI:136067"/>
    </reaction>
</comment>
<reference evidence="12 13" key="1">
    <citation type="submission" date="2016-10" db="EMBL/GenBank/DDBJ databases">
        <title>Draft Genome sequence of Roseomonas sp. strain M3.</title>
        <authorList>
            <person name="Subhash Y."/>
            <person name="Lee S."/>
        </authorList>
    </citation>
    <scope>NUCLEOTIDE SEQUENCE [LARGE SCALE GENOMIC DNA]</scope>
    <source>
        <strain evidence="12 13">M3</strain>
    </source>
</reference>